<evidence type="ECO:0000313" key="2">
    <source>
        <dbReference type="Proteomes" id="UP000326198"/>
    </source>
</evidence>
<dbReference type="AlphaFoldDB" id="A0A5N7AR35"/>
<keyword evidence="2" id="KW-1185">Reference proteome</keyword>
<proteinExistence type="predicted"/>
<dbReference type="Proteomes" id="UP000326198">
    <property type="component" value="Unassembled WGS sequence"/>
</dbReference>
<reference evidence="1 2" key="1">
    <citation type="submission" date="2019-04" db="EMBL/GenBank/DDBJ databases">
        <title>Friends and foes A comparative genomics studyof 23 Aspergillus species from section Flavi.</title>
        <authorList>
            <consortium name="DOE Joint Genome Institute"/>
            <person name="Kjaerbolling I."/>
            <person name="Vesth T."/>
            <person name="Frisvad J.C."/>
            <person name="Nybo J.L."/>
            <person name="Theobald S."/>
            <person name="Kildgaard S."/>
            <person name="Isbrandt T."/>
            <person name="Kuo A."/>
            <person name="Sato A."/>
            <person name="Lyhne E.K."/>
            <person name="Kogle M.E."/>
            <person name="Wiebenga A."/>
            <person name="Kun R.S."/>
            <person name="Lubbers R.J."/>
            <person name="Makela M.R."/>
            <person name="Barry K."/>
            <person name="Chovatia M."/>
            <person name="Clum A."/>
            <person name="Daum C."/>
            <person name="Haridas S."/>
            <person name="He G."/>
            <person name="LaButti K."/>
            <person name="Lipzen A."/>
            <person name="Mondo S."/>
            <person name="Riley R."/>
            <person name="Salamov A."/>
            <person name="Simmons B.A."/>
            <person name="Magnuson J.K."/>
            <person name="Henrissat B."/>
            <person name="Mortensen U.H."/>
            <person name="Larsen T.O."/>
            <person name="Devries R.P."/>
            <person name="Grigoriev I.V."/>
            <person name="Machida M."/>
            <person name="Baker S.E."/>
            <person name="Andersen M.R."/>
        </authorList>
    </citation>
    <scope>NUCLEOTIDE SEQUENCE [LARGE SCALE GENOMIC DNA]</scope>
    <source>
        <strain evidence="1 2">IBT 29228</strain>
    </source>
</reference>
<protein>
    <submittedName>
        <fullName evidence="1">Uncharacterized protein</fullName>
    </submittedName>
</protein>
<sequence length="58" mass="6728">MWSVRGCVDVGVRMTYSHINGACVSGYNILYLRSISGEKRNRAYDRLTLRGRWIAEYI</sequence>
<name>A0A5N7AR35_9EURO</name>
<organism evidence="1 2">
    <name type="scientific">Aspergillus bertholletiae</name>
    <dbReference type="NCBI Taxonomy" id="1226010"/>
    <lineage>
        <taxon>Eukaryota</taxon>
        <taxon>Fungi</taxon>
        <taxon>Dikarya</taxon>
        <taxon>Ascomycota</taxon>
        <taxon>Pezizomycotina</taxon>
        <taxon>Eurotiomycetes</taxon>
        <taxon>Eurotiomycetidae</taxon>
        <taxon>Eurotiales</taxon>
        <taxon>Aspergillaceae</taxon>
        <taxon>Aspergillus</taxon>
        <taxon>Aspergillus subgen. Circumdati</taxon>
    </lineage>
</organism>
<dbReference type="EMBL" id="ML736365">
    <property type="protein sequence ID" value="KAE8372312.1"/>
    <property type="molecule type" value="Genomic_DNA"/>
</dbReference>
<accession>A0A5N7AR35</accession>
<evidence type="ECO:0000313" key="1">
    <source>
        <dbReference type="EMBL" id="KAE8372312.1"/>
    </source>
</evidence>
<gene>
    <name evidence="1" type="ORF">BDV26DRAFT_103579</name>
</gene>